<feature type="domain" description="Histidine kinase/HSP90-like ATPase" evidence="11">
    <location>
        <begin position="303"/>
        <end position="405"/>
    </location>
</feature>
<evidence type="ECO:0000256" key="6">
    <source>
        <dbReference type="ARBA" id="ARBA00022777"/>
    </source>
</evidence>
<dbReference type="Gene3D" id="1.20.5.1930">
    <property type="match status" value="1"/>
</dbReference>
<feature type="transmembrane region" description="Helical" evidence="10">
    <location>
        <begin position="105"/>
        <end position="123"/>
    </location>
</feature>
<feature type="transmembrane region" description="Helical" evidence="10">
    <location>
        <begin position="37"/>
        <end position="56"/>
    </location>
</feature>
<dbReference type="SUPFAM" id="SSF55874">
    <property type="entry name" value="ATPase domain of HSP90 chaperone/DNA topoisomerase II/histidine kinase"/>
    <property type="match status" value="1"/>
</dbReference>
<evidence type="ECO:0000313" key="12">
    <source>
        <dbReference type="EMBL" id="MFI0577312.1"/>
    </source>
</evidence>
<keyword evidence="10" id="KW-0812">Transmembrane</keyword>
<dbReference type="InterPro" id="IPR003594">
    <property type="entry name" value="HATPase_dom"/>
</dbReference>
<keyword evidence="10" id="KW-0472">Membrane</keyword>
<feature type="transmembrane region" description="Helical" evidence="10">
    <location>
        <begin position="63"/>
        <end position="85"/>
    </location>
</feature>
<keyword evidence="4" id="KW-0808">Transferase</keyword>
<feature type="transmembrane region" description="Helical" evidence="10">
    <location>
        <begin position="12"/>
        <end position="31"/>
    </location>
</feature>
<keyword evidence="14" id="KW-1185">Reference proteome</keyword>
<keyword evidence="8" id="KW-0902">Two-component regulatory system</keyword>
<comment type="catalytic activity">
    <reaction evidence="1">
        <text>ATP + protein L-histidine = ADP + protein N-phospho-L-histidine.</text>
        <dbReference type="EC" id="2.7.13.3"/>
    </reaction>
</comment>
<keyword evidence="7" id="KW-0067">ATP-binding</keyword>
<dbReference type="InterPro" id="IPR036890">
    <property type="entry name" value="HATPase_C_sf"/>
</dbReference>
<dbReference type="GO" id="GO:0046983">
    <property type="term" value="F:protein dimerization activity"/>
    <property type="evidence" value="ECO:0007669"/>
    <property type="project" value="InterPro"/>
</dbReference>
<protein>
    <recommendedName>
        <fullName evidence="2">histidine kinase</fullName>
        <ecNumber evidence="2">2.7.13.3</ecNumber>
    </recommendedName>
</protein>
<keyword evidence="5" id="KW-0547">Nucleotide-binding</keyword>
<dbReference type="Gene3D" id="3.30.565.10">
    <property type="entry name" value="Histidine kinase-like ATPase, C-terminal domain"/>
    <property type="match status" value="1"/>
</dbReference>
<dbReference type="EC" id="2.7.13.3" evidence="2"/>
<evidence type="ECO:0000313" key="14">
    <source>
        <dbReference type="Proteomes" id="UP001610810"/>
    </source>
</evidence>
<evidence type="ECO:0000256" key="10">
    <source>
        <dbReference type="SAM" id="Phobius"/>
    </source>
</evidence>
<keyword evidence="3" id="KW-0597">Phosphoprotein</keyword>
<sequence length="406" mass="42507">MRTSPQQRLREWIAAPAYPWITGGAVTAGAVVELIAIPGGVTTTVGVLVSAASLMWRRSFPPVAVLTVAAGLIGFAGDVNLYVSIMVSGLAGCYALGRNRVVHPALAVAGGALGALCVNLVHINTWSRMDLPVPALWEKGSLSLFAESFLLTVVVFGAVMMGDAVRSREETRTERSLAQDRLIAMERQQAAEAERAAIARELHDIVSHSVSMIAVQAESATYTTPGLTPEARDGFQQIAGTARSSMAELRRLLGVLRTPQGDTALTAPQPTLDHLAELLDQHRAVGGTAELRITGERVALPAAWELSAYRIAQEALTNTRKHAPGARTVVEVDYGADRLLTLRVRDDGPGTGTASGSGSASRPGTGTGHGLTGMRERAALVGGRLTAGSGPDGGFLVEAELPWGSG</sequence>
<keyword evidence="6 13" id="KW-0418">Kinase</keyword>
<evidence type="ECO:0000256" key="8">
    <source>
        <dbReference type="ARBA" id="ARBA00023012"/>
    </source>
</evidence>
<evidence type="ECO:0000256" key="3">
    <source>
        <dbReference type="ARBA" id="ARBA00022553"/>
    </source>
</evidence>
<dbReference type="PANTHER" id="PTHR24421">
    <property type="entry name" value="NITRATE/NITRITE SENSOR PROTEIN NARX-RELATED"/>
    <property type="match status" value="1"/>
</dbReference>
<gene>
    <name evidence="12" type="ORF">ACH3YB_37415</name>
    <name evidence="13" type="ORF">GUR47_37980</name>
</gene>
<feature type="region of interest" description="Disordered" evidence="9">
    <location>
        <begin position="344"/>
        <end position="372"/>
    </location>
</feature>
<dbReference type="RefSeq" id="WP_164461193.1">
    <property type="nucleotide sequence ID" value="NZ_JAAIFS010000014.1"/>
</dbReference>
<dbReference type="Pfam" id="PF02518">
    <property type="entry name" value="HATPase_c"/>
    <property type="match status" value="1"/>
</dbReference>
<evidence type="ECO:0000256" key="5">
    <source>
        <dbReference type="ARBA" id="ARBA00022741"/>
    </source>
</evidence>
<evidence type="ECO:0000256" key="4">
    <source>
        <dbReference type="ARBA" id="ARBA00022679"/>
    </source>
</evidence>
<dbReference type="PANTHER" id="PTHR24421:SF10">
    <property type="entry name" value="NITRATE_NITRITE SENSOR PROTEIN NARQ"/>
    <property type="match status" value="1"/>
</dbReference>
<dbReference type="AlphaFoldDB" id="A0A6B3R4U9"/>
<dbReference type="EMBL" id="JAAIFS010000014">
    <property type="protein sequence ID" value="NEV92424.1"/>
    <property type="molecule type" value="Genomic_DNA"/>
</dbReference>
<accession>A0A6B3R4U9</accession>
<dbReference type="InterPro" id="IPR011712">
    <property type="entry name" value="Sig_transdc_His_kin_sub3_dim/P"/>
</dbReference>
<dbReference type="EMBL" id="JBIQWK010000018">
    <property type="protein sequence ID" value="MFI0577312.1"/>
    <property type="molecule type" value="Genomic_DNA"/>
</dbReference>
<organism evidence="13">
    <name type="scientific">Streptomyces tendae</name>
    <dbReference type="NCBI Taxonomy" id="1932"/>
    <lineage>
        <taxon>Bacteria</taxon>
        <taxon>Bacillati</taxon>
        <taxon>Actinomycetota</taxon>
        <taxon>Actinomycetes</taxon>
        <taxon>Kitasatosporales</taxon>
        <taxon>Streptomycetaceae</taxon>
        <taxon>Streptomyces</taxon>
    </lineage>
</organism>
<dbReference type="InterPro" id="IPR050482">
    <property type="entry name" value="Sensor_HK_TwoCompSys"/>
</dbReference>
<name>A0A6B3R4U9_STRTE</name>
<dbReference type="GO" id="GO:0000155">
    <property type="term" value="F:phosphorelay sensor kinase activity"/>
    <property type="evidence" value="ECO:0007669"/>
    <property type="project" value="InterPro"/>
</dbReference>
<comment type="caution">
    <text evidence="13">The sequence shown here is derived from an EMBL/GenBank/DDBJ whole genome shotgun (WGS) entry which is preliminary data.</text>
</comment>
<evidence type="ECO:0000256" key="9">
    <source>
        <dbReference type="SAM" id="MobiDB-lite"/>
    </source>
</evidence>
<evidence type="ECO:0000256" key="2">
    <source>
        <dbReference type="ARBA" id="ARBA00012438"/>
    </source>
</evidence>
<feature type="transmembrane region" description="Helical" evidence="10">
    <location>
        <begin position="144"/>
        <end position="162"/>
    </location>
</feature>
<reference evidence="12 14" key="2">
    <citation type="submission" date="2024-10" db="EMBL/GenBank/DDBJ databases">
        <authorList>
            <person name="Wannawong T."/>
            <person name="Kuncharoen N."/>
            <person name="Mhuantong W."/>
        </authorList>
    </citation>
    <scope>NUCLEOTIDE SEQUENCE [LARGE SCALE GENOMIC DNA]</scope>
    <source>
        <strain evidence="12 14">CALK1-4</strain>
    </source>
</reference>
<proteinExistence type="predicted"/>
<evidence type="ECO:0000256" key="1">
    <source>
        <dbReference type="ARBA" id="ARBA00000085"/>
    </source>
</evidence>
<dbReference type="CDD" id="cd16917">
    <property type="entry name" value="HATPase_UhpB-NarQ-NarX-like"/>
    <property type="match status" value="1"/>
</dbReference>
<dbReference type="Proteomes" id="UP001610810">
    <property type="component" value="Unassembled WGS sequence"/>
</dbReference>
<dbReference type="GO" id="GO:0005524">
    <property type="term" value="F:ATP binding"/>
    <property type="evidence" value="ECO:0007669"/>
    <property type="project" value="UniProtKB-KW"/>
</dbReference>
<evidence type="ECO:0000259" key="11">
    <source>
        <dbReference type="SMART" id="SM00387"/>
    </source>
</evidence>
<dbReference type="GO" id="GO:0016020">
    <property type="term" value="C:membrane"/>
    <property type="evidence" value="ECO:0007669"/>
    <property type="project" value="InterPro"/>
</dbReference>
<reference evidence="13" key="1">
    <citation type="journal article" date="2020" name="Microorganisms">
        <title>Isolation, Genomic and Metabolomic Characterization of Streptomyces tendae VITAKN with Quorum Sensing Inhibitory Activity from Southern India.</title>
        <authorList>
            <person name="Ishaque N.M."/>
            <person name="Burgsdorf I."/>
            <person name="Limlingan Malit J.J."/>
            <person name="Saha S."/>
            <person name="Teta R."/>
            <person name="Ewe D."/>
            <person name="Kannabiran K."/>
            <person name="Hrouzek P."/>
            <person name="Steindler L."/>
            <person name="Costantino V."/>
            <person name="Saurav K."/>
        </authorList>
    </citation>
    <scope>NUCLEOTIDE SEQUENCE</scope>
    <source>
        <strain evidence="13">VITAKN</strain>
    </source>
</reference>
<keyword evidence="10" id="KW-1133">Transmembrane helix</keyword>
<dbReference type="SMART" id="SM00387">
    <property type="entry name" value="HATPase_c"/>
    <property type="match status" value="1"/>
</dbReference>
<dbReference type="Pfam" id="PF07730">
    <property type="entry name" value="HisKA_3"/>
    <property type="match status" value="1"/>
</dbReference>
<evidence type="ECO:0000313" key="13">
    <source>
        <dbReference type="EMBL" id="NEV92424.1"/>
    </source>
</evidence>
<evidence type="ECO:0000256" key="7">
    <source>
        <dbReference type="ARBA" id="ARBA00022840"/>
    </source>
</evidence>